<reference key="1">
    <citation type="journal article" date="2011" name="Mol. Biol. Evol.">
        <title>Unity in variety -- the pan-genome of the Chlamydiae.</title>
        <authorList>
            <person name="Collingro A."/>
            <person name="Tischler P."/>
            <person name="Weinmaier T."/>
            <person name="Penz T."/>
            <person name="Heinz E."/>
            <person name="Brunham R.C."/>
            <person name="Read T.D."/>
            <person name="Bavoil P.M."/>
            <person name="Sachse K."/>
            <person name="Kahane S."/>
            <person name="Friedman M.G."/>
            <person name="Rattei T."/>
            <person name="Myers G.S.A."/>
            <person name="Horn M."/>
        </authorList>
    </citation>
    <scope>NUCLEOTIDE SEQUENCE</scope>
    <source>
        <strain>Z</strain>
    </source>
</reference>
<sequence length="262" mass="29626">MFSVARVFSSLWSSSEPQATLDAPIARCPKAGLSCPSQGSILAQELQKMQGFLPAPDVKNFDRKNTTLNFDVQHLDASNLSSLYDSMASSFWFSRDVQDLYIQAKGPFSLAAPDFQGTKGKALCRCIKMAQLINKIAPEVMDRNLKEIWGKLEAQYQFPHFETPQEMREYLKTGDKHKEVTLLDLSRSDIEIIPPEVLQFPNLSQVILYDTKLGQFPHVLSAHSNLNLNNVQIEDLTFSKGTENAPSADSFSYRYHENMRVR</sequence>
<dbReference type="Gene3D" id="3.80.10.10">
    <property type="entry name" value="Ribonuclease Inhibitor"/>
    <property type="match status" value="1"/>
</dbReference>
<evidence type="ECO:0000313" key="1">
    <source>
        <dbReference type="EMBL" id="CCB90110.1"/>
    </source>
</evidence>
<gene>
    <name evidence="1" type="ordered locus">SNE_A22330</name>
</gene>
<organism evidence="1 2">
    <name type="scientific">Simkania negevensis (strain ATCC VR-1471 / DSM 27360 / Z)</name>
    <dbReference type="NCBI Taxonomy" id="331113"/>
    <lineage>
        <taxon>Bacteria</taxon>
        <taxon>Pseudomonadati</taxon>
        <taxon>Chlamydiota</taxon>
        <taxon>Chlamydiia</taxon>
        <taxon>Parachlamydiales</taxon>
        <taxon>Simkaniaceae</taxon>
        <taxon>Simkania</taxon>
    </lineage>
</organism>
<name>F8L469_SIMNZ</name>
<dbReference type="STRING" id="331113.SNE_A22330"/>
<dbReference type="InterPro" id="IPR032675">
    <property type="entry name" value="LRR_dom_sf"/>
</dbReference>
<dbReference type="KEGG" id="sng:SNE_A22330"/>
<dbReference type="AlphaFoldDB" id="F8L469"/>
<reference evidence="1 2" key="2">
    <citation type="journal article" date="2011" name="Mol. Biol. Evol.">
        <title>Unity in variety--the pan-genome of the Chlamydiae.</title>
        <authorList>
            <person name="Collingro A."/>
            <person name="Tischler P."/>
            <person name="Weinmaier T."/>
            <person name="Penz T."/>
            <person name="Heinz E."/>
            <person name="Brunham R.C."/>
            <person name="Read T.D."/>
            <person name="Bavoil P.M."/>
            <person name="Sachse K."/>
            <person name="Kahane S."/>
            <person name="Friedman M.G."/>
            <person name="Rattei T."/>
            <person name="Myers G.S."/>
            <person name="Horn M."/>
        </authorList>
    </citation>
    <scope>NUCLEOTIDE SEQUENCE [LARGE SCALE GENOMIC DNA]</scope>
    <source>
        <strain evidence="2">ATCC VR-1471 / Z</strain>
    </source>
</reference>
<dbReference type="HOGENOM" id="CLU_1115181_0_0_0"/>
<protein>
    <submittedName>
        <fullName evidence="1">Uncharacterized protein</fullName>
    </submittedName>
</protein>
<keyword evidence="2" id="KW-1185">Reference proteome</keyword>
<evidence type="ECO:0000313" key="2">
    <source>
        <dbReference type="Proteomes" id="UP000000496"/>
    </source>
</evidence>
<dbReference type="RefSeq" id="WP_013944576.1">
    <property type="nucleotide sequence ID" value="NC_015713.1"/>
</dbReference>
<dbReference type="Proteomes" id="UP000000496">
    <property type="component" value="Chromosome gsn.131"/>
</dbReference>
<dbReference type="eggNOG" id="COG4886">
    <property type="taxonomic scope" value="Bacteria"/>
</dbReference>
<accession>F8L469</accession>
<dbReference type="OrthoDB" id="9799937at2"/>
<proteinExistence type="predicted"/>
<dbReference type="EMBL" id="FR872582">
    <property type="protein sequence ID" value="CCB90110.1"/>
    <property type="molecule type" value="Genomic_DNA"/>
</dbReference>